<dbReference type="GeneID" id="94429795"/>
<dbReference type="VEuPathDB" id="ToxoDB:CSUI_006424"/>
<protein>
    <submittedName>
        <fullName evidence="1">Uncharacterized protein</fullName>
    </submittedName>
</protein>
<dbReference type="RefSeq" id="XP_067921439.1">
    <property type="nucleotide sequence ID" value="XM_068066584.1"/>
</dbReference>
<proteinExistence type="predicted"/>
<dbReference type="AlphaFoldDB" id="A0A2C6KUF1"/>
<organism evidence="1 2">
    <name type="scientific">Cystoisospora suis</name>
    <dbReference type="NCBI Taxonomy" id="483139"/>
    <lineage>
        <taxon>Eukaryota</taxon>
        <taxon>Sar</taxon>
        <taxon>Alveolata</taxon>
        <taxon>Apicomplexa</taxon>
        <taxon>Conoidasida</taxon>
        <taxon>Coccidia</taxon>
        <taxon>Eucoccidiorida</taxon>
        <taxon>Eimeriorina</taxon>
        <taxon>Sarcocystidae</taxon>
        <taxon>Cystoisospora</taxon>
    </lineage>
</organism>
<dbReference type="EMBL" id="MIGC01003250">
    <property type="protein sequence ID" value="PHJ19743.1"/>
    <property type="molecule type" value="Genomic_DNA"/>
</dbReference>
<keyword evidence="2" id="KW-1185">Reference proteome</keyword>
<name>A0A2C6KUF1_9APIC</name>
<comment type="caution">
    <text evidence="1">The sequence shown here is derived from an EMBL/GenBank/DDBJ whole genome shotgun (WGS) entry which is preliminary data.</text>
</comment>
<dbReference type="Proteomes" id="UP000221165">
    <property type="component" value="Unassembled WGS sequence"/>
</dbReference>
<evidence type="ECO:0000313" key="2">
    <source>
        <dbReference type="Proteomes" id="UP000221165"/>
    </source>
</evidence>
<accession>A0A2C6KUF1</accession>
<gene>
    <name evidence="1" type="ORF">CSUI_006424</name>
</gene>
<reference evidence="1 2" key="1">
    <citation type="journal article" date="2017" name="Int. J. Parasitol.">
        <title>The genome of the protozoan parasite Cystoisospora suis and a reverse vaccinology approach to identify vaccine candidates.</title>
        <authorList>
            <person name="Palmieri N."/>
            <person name="Shrestha A."/>
            <person name="Ruttkowski B."/>
            <person name="Beck T."/>
            <person name="Vogl C."/>
            <person name="Tomley F."/>
            <person name="Blake D.P."/>
            <person name="Joachim A."/>
        </authorList>
    </citation>
    <scope>NUCLEOTIDE SEQUENCE [LARGE SCALE GENOMIC DNA]</scope>
    <source>
        <strain evidence="1 2">Wien I</strain>
    </source>
</reference>
<sequence length="30" mass="3414">MLHSAGRGWTGEERRVSLFLPRKSSFFSSS</sequence>
<evidence type="ECO:0000313" key="1">
    <source>
        <dbReference type="EMBL" id="PHJ19743.1"/>
    </source>
</evidence>